<dbReference type="GO" id="GO:0004792">
    <property type="term" value="F:thiosulfate-cyanide sulfurtransferase activity"/>
    <property type="evidence" value="ECO:0007669"/>
    <property type="project" value="TreeGrafter"/>
</dbReference>
<dbReference type="SMART" id="SM00450">
    <property type="entry name" value="RHOD"/>
    <property type="match status" value="1"/>
</dbReference>
<dbReference type="CDD" id="cd01519">
    <property type="entry name" value="RHOD_HSP67B2"/>
    <property type="match status" value="1"/>
</dbReference>
<dbReference type="PROSITE" id="PS50206">
    <property type="entry name" value="RHODANESE_3"/>
    <property type="match status" value="1"/>
</dbReference>
<dbReference type="OrthoDB" id="566238at2759"/>
<organism evidence="2 3">
    <name type="scientific">Zygosaccharomyces bailii (strain CLIB 213 / ATCC 58445 / CBS 680 / BCRC 21525 / NBRC 1098 / NCYC 1416 / NRRL Y-2227)</name>
    <dbReference type="NCBI Taxonomy" id="1333698"/>
    <lineage>
        <taxon>Eukaryota</taxon>
        <taxon>Fungi</taxon>
        <taxon>Dikarya</taxon>
        <taxon>Ascomycota</taxon>
        <taxon>Saccharomycotina</taxon>
        <taxon>Saccharomycetes</taxon>
        <taxon>Saccharomycetales</taxon>
        <taxon>Saccharomycetaceae</taxon>
        <taxon>Zygosaccharomyces</taxon>
    </lineage>
</organism>
<gene>
    <name evidence="2" type="ORF">BN860_02300g</name>
</gene>
<dbReference type="PANTHER" id="PTHR44086:SF10">
    <property type="entry name" value="THIOSULFATE SULFURTRANSFERASE_RHODANESE-LIKE DOMAIN-CONTAINING PROTEIN 3"/>
    <property type="match status" value="1"/>
</dbReference>
<protein>
    <submittedName>
        <fullName evidence="2">BN860_02300g1_1</fullName>
    </submittedName>
</protein>
<dbReference type="InterPro" id="IPR036873">
    <property type="entry name" value="Rhodanese-like_dom_sf"/>
</dbReference>
<reference evidence="3" key="1">
    <citation type="journal article" date="2013" name="Genome Announc.">
        <title>Genome sequence of the food spoilage yeast Zygosaccharomyces bailii CLIB 213(T).</title>
        <authorList>
            <person name="Galeote V."/>
            <person name="Bigey F."/>
            <person name="Devillers H."/>
            <person name="Neuveglise C."/>
            <person name="Dequin S."/>
        </authorList>
    </citation>
    <scope>NUCLEOTIDE SEQUENCE [LARGE SCALE GENOMIC DNA]</scope>
    <source>
        <strain evidence="3">CLIB 213 / ATCC 58445 / CBS 680 / CCRC 21525 / NBRC 1098 / NCYC 1416 / NRRL Y-2227</strain>
    </source>
</reference>
<evidence type="ECO:0000313" key="3">
    <source>
        <dbReference type="Proteomes" id="UP000019375"/>
    </source>
</evidence>
<dbReference type="EMBL" id="HG316454">
    <property type="protein sequence ID" value="CDF87256.1"/>
    <property type="molecule type" value="Genomic_DNA"/>
</dbReference>
<proteinExistence type="predicted"/>
<sequence>MFRSLNLCRTALKSPSTALTRTMASKATRSYNFQDIKRLVEHPQKDTLLVDVREPKELQAYKMPTAVNIPLQSAPGALALSKTEFEDLFHFPKPQPSQELVFFCAKGLRAKAAEELARSYGYDNTGVYEGSINDWLANGGEKVKTE</sequence>
<dbReference type="InterPro" id="IPR001763">
    <property type="entry name" value="Rhodanese-like_dom"/>
</dbReference>
<dbReference type="Pfam" id="PF00581">
    <property type="entry name" value="Rhodanese"/>
    <property type="match status" value="1"/>
</dbReference>
<dbReference type="SUPFAM" id="SSF52821">
    <property type="entry name" value="Rhodanese/Cell cycle control phosphatase"/>
    <property type="match status" value="1"/>
</dbReference>
<feature type="domain" description="Rhodanese" evidence="1">
    <location>
        <begin position="43"/>
        <end position="144"/>
    </location>
</feature>
<keyword evidence="3" id="KW-1185">Reference proteome</keyword>
<dbReference type="PANTHER" id="PTHR44086">
    <property type="entry name" value="THIOSULFATE SULFURTRANSFERASE RDL2, MITOCHONDRIAL-RELATED"/>
    <property type="match status" value="1"/>
</dbReference>
<evidence type="ECO:0000313" key="2">
    <source>
        <dbReference type="EMBL" id="CDF87256.1"/>
    </source>
</evidence>
<evidence type="ECO:0000259" key="1">
    <source>
        <dbReference type="PROSITE" id="PS50206"/>
    </source>
</evidence>
<dbReference type="Proteomes" id="UP000019375">
    <property type="component" value="Unassembled WGS sequence"/>
</dbReference>
<dbReference type="GO" id="GO:0005739">
    <property type="term" value="C:mitochondrion"/>
    <property type="evidence" value="ECO:0007669"/>
    <property type="project" value="TreeGrafter"/>
</dbReference>
<dbReference type="Gene3D" id="3.40.250.10">
    <property type="entry name" value="Rhodanese-like domain"/>
    <property type="match status" value="1"/>
</dbReference>
<dbReference type="AlphaFoldDB" id="A0A8J2T3K3"/>
<name>A0A8J2T3K3_ZYGB2</name>
<accession>A0A8J2T3K3</accession>